<feature type="transmembrane region" description="Helical" evidence="6">
    <location>
        <begin position="318"/>
        <end position="338"/>
    </location>
</feature>
<dbReference type="SUPFAM" id="SSF103473">
    <property type="entry name" value="MFS general substrate transporter"/>
    <property type="match status" value="1"/>
</dbReference>
<evidence type="ECO:0000256" key="5">
    <source>
        <dbReference type="ARBA" id="ARBA00023136"/>
    </source>
</evidence>
<feature type="transmembrane region" description="Helical" evidence="6">
    <location>
        <begin position="228"/>
        <end position="248"/>
    </location>
</feature>
<keyword evidence="4 6" id="KW-1133">Transmembrane helix</keyword>
<feature type="transmembrane region" description="Helical" evidence="6">
    <location>
        <begin position="260"/>
        <end position="281"/>
    </location>
</feature>
<comment type="caution">
    <text evidence="8">The sequence shown here is derived from an EMBL/GenBank/DDBJ whole genome shotgun (WGS) entry which is preliminary data.</text>
</comment>
<keyword evidence="2" id="KW-0813">Transport</keyword>
<evidence type="ECO:0000256" key="1">
    <source>
        <dbReference type="ARBA" id="ARBA00004141"/>
    </source>
</evidence>
<feature type="domain" description="Major facilitator superfamily (MFS) profile" evidence="7">
    <location>
        <begin position="4"/>
        <end position="404"/>
    </location>
</feature>
<evidence type="ECO:0000256" key="2">
    <source>
        <dbReference type="ARBA" id="ARBA00022448"/>
    </source>
</evidence>
<organism evidence="8 9">
    <name type="scientific">Legionella maceachernii</name>
    <dbReference type="NCBI Taxonomy" id="466"/>
    <lineage>
        <taxon>Bacteria</taxon>
        <taxon>Pseudomonadati</taxon>
        <taxon>Pseudomonadota</taxon>
        <taxon>Gammaproteobacteria</taxon>
        <taxon>Legionellales</taxon>
        <taxon>Legionellaceae</taxon>
        <taxon>Legionella</taxon>
    </lineage>
</organism>
<feature type="transmembrane region" description="Helical" evidence="6">
    <location>
        <begin position="49"/>
        <end position="69"/>
    </location>
</feature>
<dbReference type="Gene3D" id="1.20.1250.20">
    <property type="entry name" value="MFS general substrate transporter like domains"/>
    <property type="match status" value="1"/>
</dbReference>
<reference evidence="8 9" key="1">
    <citation type="submission" date="2015-11" db="EMBL/GenBank/DDBJ databases">
        <title>Genomic analysis of 38 Legionella species identifies large and diverse effector repertoires.</title>
        <authorList>
            <person name="Burstein D."/>
            <person name="Amaro F."/>
            <person name="Zusman T."/>
            <person name="Lifshitz Z."/>
            <person name="Cohen O."/>
            <person name="Gilbert J.A."/>
            <person name="Pupko T."/>
            <person name="Shuman H.A."/>
            <person name="Segal G."/>
        </authorList>
    </citation>
    <scope>NUCLEOTIDE SEQUENCE [LARGE SCALE GENOMIC DNA]</scope>
    <source>
        <strain evidence="8 9">PX-1-G2-E2</strain>
    </source>
</reference>
<feature type="transmembrane region" description="Helical" evidence="6">
    <location>
        <begin position="81"/>
        <end position="107"/>
    </location>
</feature>
<dbReference type="PANTHER" id="PTHR23504:SF15">
    <property type="entry name" value="MAJOR FACILITATOR SUPERFAMILY (MFS) PROFILE DOMAIN-CONTAINING PROTEIN"/>
    <property type="match status" value="1"/>
</dbReference>
<dbReference type="GO" id="GO:0016020">
    <property type="term" value="C:membrane"/>
    <property type="evidence" value="ECO:0007669"/>
    <property type="project" value="UniProtKB-SubCell"/>
</dbReference>
<evidence type="ECO:0000259" key="7">
    <source>
        <dbReference type="PROSITE" id="PS50850"/>
    </source>
</evidence>
<protein>
    <submittedName>
        <fullName evidence="8">Transporter of the major facilitator superfamily (MFS)</fullName>
    </submittedName>
</protein>
<dbReference type="Pfam" id="PF07690">
    <property type="entry name" value="MFS_1"/>
    <property type="match status" value="1"/>
</dbReference>
<dbReference type="PROSITE" id="PS50850">
    <property type="entry name" value="MFS"/>
    <property type="match status" value="1"/>
</dbReference>
<feature type="transmembrane region" description="Helical" evidence="6">
    <location>
        <begin position="7"/>
        <end position="29"/>
    </location>
</feature>
<feature type="transmembrane region" description="Helical" evidence="6">
    <location>
        <begin position="293"/>
        <end position="312"/>
    </location>
</feature>
<dbReference type="AlphaFoldDB" id="A0A0W0W3Z8"/>
<dbReference type="InterPro" id="IPR036259">
    <property type="entry name" value="MFS_trans_sf"/>
</dbReference>
<dbReference type="STRING" id="466.Lmac_1423"/>
<evidence type="ECO:0000256" key="3">
    <source>
        <dbReference type="ARBA" id="ARBA00022692"/>
    </source>
</evidence>
<evidence type="ECO:0000313" key="8">
    <source>
        <dbReference type="EMBL" id="KTD27175.1"/>
    </source>
</evidence>
<keyword evidence="9" id="KW-1185">Reference proteome</keyword>
<dbReference type="PANTHER" id="PTHR23504">
    <property type="entry name" value="MAJOR FACILITATOR SUPERFAMILY DOMAIN-CONTAINING PROTEIN 10"/>
    <property type="match status" value="1"/>
</dbReference>
<feature type="transmembrane region" description="Helical" evidence="6">
    <location>
        <begin position="169"/>
        <end position="192"/>
    </location>
</feature>
<name>A0A0W0W3Z8_9GAMM</name>
<feature type="transmembrane region" description="Helical" evidence="6">
    <location>
        <begin position="375"/>
        <end position="397"/>
    </location>
</feature>
<dbReference type="OrthoDB" id="9764259at2"/>
<dbReference type="EMBL" id="LNYL01000033">
    <property type="protein sequence ID" value="KTD27175.1"/>
    <property type="molecule type" value="Genomic_DNA"/>
</dbReference>
<evidence type="ECO:0000313" key="9">
    <source>
        <dbReference type="Proteomes" id="UP000054908"/>
    </source>
</evidence>
<dbReference type="PATRIC" id="fig|466.6.peg.1499"/>
<sequence>MFRKTAPCFFAVVIDALGFGLVYPVMTAIFTADHSPVLSADASLAVKHFYLGLSYILYPLCMFFGTSFMGDLSDVWGRKKVLLLCMLGITLSFLLMGIGVAFSYLSLLLLGRALSGLMAGSQPIAQASIADLSTPETKALNMSLISMSFSLGSVLGPLLGGVMSDQQLLPWFTLTTPFLMAALLAFGAWVWIKLGYQDTVLALSHKKISFFRPVQIFIEAFEHQSVRILALVFLLMQMGFSLYFQFIIVHMRTAYNYTNWQLGAVQGMIGLGFAIGILIGMPLCVNRYKVHHIALTTLTLTGLGQLLVYVMPSPLWQWPLAVVIAVFDIMAFACLLTLFSNAVDAQSQGWVMGISGAVMAFAWMVTGFGSNLLSILSSAGLIAIGGGLLIISALLLLKKQENKDFIS</sequence>
<proteinExistence type="predicted"/>
<dbReference type="InterPro" id="IPR011701">
    <property type="entry name" value="MFS"/>
</dbReference>
<accession>A0A0W0W3Z8</accession>
<dbReference type="InterPro" id="IPR020846">
    <property type="entry name" value="MFS_dom"/>
</dbReference>
<comment type="subcellular location">
    <subcellularLocation>
        <location evidence="1">Membrane</location>
        <topology evidence="1">Multi-pass membrane protein</topology>
    </subcellularLocation>
</comment>
<gene>
    <name evidence="8" type="ORF">Lmac_1423</name>
</gene>
<keyword evidence="3 6" id="KW-0812">Transmembrane</keyword>
<evidence type="ECO:0000256" key="4">
    <source>
        <dbReference type="ARBA" id="ARBA00022989"/>
    </source>
</evidence>
<evidence type="ECO:0000256" key="6">
    <source>
        <dbReference type="SAM" id="Phobius"/>
    </source>
</evidence>
<dbReference type="GO" id="GO:0022857">
    <property type="term" value="F:transmembrane transporter activity"/>
    <property type="evidence" value="ECO:0007669"/>
    <property type="project" value="InterPro"/>
</dbReference>
<keyword evidence="5 6" id="KW-0472">Membrane</keyword>
<dbReference type="RefSeq" id="WP_058452192.1">
    <property type="nucleotide sequence ID" value="NZ_CAAAIB010000013.1"/>
</dbReference>
<feature type="transmembrane region" description="Helical" evidence="6">
    <location>
        <begin position="350"/>
        <end position="369"/>
    </location>
</feature>
<dbReference type="Proteomes" id="UP000054908">
    <property type="component" value="Unassembled WGS sequence"/>
</dbReference>